<name>A0A7I7SBF0_9MYCO</name>
<evidence type="ECO:0000313" key="1">
    <source>
        <dbReference type="EMBL" id="OSC30617.1"/>
    </source>
</evidence>
<dbReference type="NCBIfam" id="TIGR04338">
    <property type="entry name" value="HEXXH_Rv0185"/>
    <property type="match status" value="1"/>
</dbReference>
<comment type="caution">
    <text evidence="1">The sequence shown here is derived from an EMBL/GenBank/DDBJ whole genome shotgun (WGS) entry which is preliminary data.</text>
</comment>
<sequence length="162" mass="18096">MRAGTRDHQKSKVYAAESQLQWLRDNGCDTVELHGVTFQLEPEARFGDLDSIARYVDRVLAMPQLAARFGRQEPIRVRHRKGHKLAHYEHGTRTIAIHTDGDRFAMRELVVLHEIAHSLAPGRGHGPHFTATLLELVDMVIGPQTALALRMLYAEAGVAMGA</sequence>
<dbReference type="AlphaFoldDB" id="A0A7I7SBF0"/>
<evidence type="ECO:0000313" key="2">
    <source>
        <dbReference type="Proteomes" id="UP000193577"/>
    </source>
</evidence>
<dbReference type="RefSeq" id="WP_085305205.1">
    <property type="nucleotide sequence ID" value="NZ_AP022594.1"/>
</dbReference>
<dbReference type="OrthoDB" id="4380275at2"/>
<gene>
    <name evidence="1" type="ORF">B8W67_16915</name>
</gene>
<dbReference type="Proteomes" id="UP000193577">
    <property type="component" value="Unassembled WGS sequence"/>
</dbReference>
<reference evidence="1 2" key="1">
    <citation type="submission" date="2017-04" db="EMBL/GenBank/DDBJ databases">
        <title>The new phylogeny of genus Mycobacterium.</title>
        <authorList>
            <person name="Tortoli E."/>
            <person name="Trovato A."/>
            <person name="Cirillo D.M."/>
        </authorList>
    </citation>
    <scope>NUCLEOTIDE SEQUENCE [LARGE SCALE GENOMIC DNA]</scope>
    <source>
        <strain evidence="1 2">KCTC 19819</strain>
    </source>
</reference>
<proteinExistence type="predicted"/>
<organism evidence="1 2">
    <name type="scientific">Mycolicibacillus koreensis</name>
    <dbReference type="NCBI Taxonomy" id="1069220"/>
    <lineage>
        <taxon>Bacteria</taxon>
        <taxon>Bacillati</taxon>
        <taxon>Actinomycetota</taxon>
        <taxon>Actinomycetes</taxon>
        <taxon>Mycobacteriales</taxon>
        <taxon>Mycobacteriaceae</taxon>
        <taxon>Mycolicibacillus</taxon>
    </lineage>
</organism>
<dbReference type="InterPro" id="IPR027595">
    <property type="entry name" value="CHP04338"/>
</dbReference>
<accession>A0A7I7SBF0</accession>
<protein>
    <submittedName>
        <fullName evidence="1">Uncharacterized protein</fullName>
    </submittedName>
</protein>
<dbReference type="EMBL" id="NCXO01000048">
    <property type="protein sequence ID" value="OSC30617.1"/>
    <property type="molecule type" value="Genomic_DNA"/>
</dbReference>
<keyword evidence="2" id="KW-1185">Reference proteome</keyword>